<feature type="compositionally biased region" description="Polar residues" evidence="1">
    <location>
        <begin position="381"/>
        <end position="391"/>
    </location>
</feature>
<dbReference type="AlphaFoldDB" id="A0AAN7T3T7"/>
<feature type="compositionally biased region" description="Low complexity" evidence="1">
    <location>
        <begin position="421"/>
        <end position="442"/>
    </location>
</feature>
<feature type="compositionally biased region" description="Basic and acidic residues" evidence="1">
    <location>
        <begin position="494"/>
        <end position="510"/>
    </location>
</feature>
<evidence type="ECO:0000313" key="4">
    <source>
        <dbReference type="Proteomes" id="UP001309876"/>
    </source>
</evidence>
<feature type="compositionally biased region" description="Polar residues" evidence="1">
    <location>
        <begin position="286"/>
        <end position="300"/>
    </location>
</feature>
<gene>
    <name evidence="3" type="ORF">LTR05_002239</name>
</gene>
<evidence type="ECO:0000256" key="1">
    <source>
        <dbReference type="SAM" id="MobiDB-lite"/>
    </source>
</evidence>
<organism evidence="3 4">
    <name type="scientific">Lithohypha guttulata</name>
    <dbReference type="NCBI Taxonomy" id="1690604"/>
    <lineage>
        <taxon>Eukaryota</taxon>
        <taxon>Fungi</taxon>
        <taxon>Dikarya</taxon>
        <taxon>Ascomycota</taxon>
        <taxon>Pezizomycotina</taxon>
        <taxon>Eurotiomycetes</taxon>
        <taxon>Chaetothyriomycetidae</taxon>
        <taxon>Chaetothyriales</taxon>
        <taxon>Trichomeriaceae</taxon>
        <taxon>Lithohypha</taxon>
    </lineage>
</organism>
<feature type="compositionally biased region" description="Acidic residues" evidence="1">
    <location>
        <begin position="450"/>
        <end position="469"/>
    </location>
</feature>
<feature type="signal peptide" evidence="2">
    <location>
        <begin position="1"/>
        <end position="24"/>
    </location>
</feature>
<feature type="chain" id="PRO_5042830248" evidence="2">
    <location>
        <begin position="25"/>
        <end position="553"/>
    </location>
</feature>
<protein>
    <submittedName>
        <fullName evidence="3">Uncharacterized protein</fullName>
    </submittedName>
</protein>
<accession>A0AAN7T3T7</accession>
<dbReference type="Proteomes" id="UP001309876">
    <property type="component" value="Unassembled WGS sequence"/>
</dbReference>
<proteinExistence type="predicted"/>
<feature type="region of interest" description="Disordered" evidence="1">
    <location>
        <begin position="380"/>
        <end position="403"/>
    </location>
</feature>
<feature type="region of interest" description="Disordered" evidence="1">
    <location>
        <begin position="281"/>
        <end position="300"/>
    </location>
</feature>
<sequence>MSSFQSLILLFAALVISLLVLVDCLPGHQALGVDHLEKDLPTPTSAPRFVPSKRKADVLSFTCDSTVCSVFDVTASFLGTFNPALFTATTSITPSSCQGTGCSTSIPLLTTGVSSGTGLPGPIPTNSRGPFANGTDTAQPTVGPTASGTISISGTGISPSPNSTTYVYSTLTLSVTTYTAPFPWSAWTSGPVTAGTGASSGIPTSCTEGVTWSNSTSSTGSDDAISTLAEASPSSTTDAAATSQVQESESRSFVSTATFVFAETTNYVPIPDTFPSTFPDVAGPETTPSTTATDSDEPSVSTYGSTSCFSTTNTVTSGTASAVIAEADVVCYGIWCEDGVCTDFLTRSALYTSTVGAPSPTGTGGAVVSASPSFSFEAGRQSISTNSSDIVSPTATSTSSETSETYIPWAAWTATLSTITSSSSSSDGAVSTSTSSSSPSTSIGPAVNPDELEDSDDDDEGESDDDVDPNDDRKIRGRSLHTKHRRAAVKAKRHEANQEKLKPSNTRPEQKFDGLLQKKRIESAKLDTMQAGSSGSSCCSGALHCWIVGGTRC</sequence>
<dbReference type="EMBL" id="JAVRRJ010000002">
    <property type="protein sequence ID" value="KAK5088023.1"/>
    <property type="molecule type" value="Genomic_DNA"/>
</dbReference>
<feature type="region of interest" description="Disordered" evidence="1">
    <location>
        <begin position="421"/>
        <end position="510"/>
    </location>
</feature>
<keyword evidence="4" id="KW-1185">Reference proteome</keyword>
<comment type="caution">
    <text evidence="3">The sequence shown here is derived from an EMBL/GenBank/DDBJ whole genome shotgun (WGS) entry which is preliminary data.</text>
</comment>
<feature type="compositionally biased region" description="Low complexity" evidence="1">
    <location>
        <begin position="392"/>
        <end position="403"/>
    </location>
</feature>
<feature type="compositionally biased region" description="Basic residues" evidence="1">
    <location>
        <begin position="475"/>
        <end position="493"/>
    </location>
</feature>
<evidence type="ECO:0000256" key="2">
    <source>
        <dbReference type="SAM" id="SignalP"/>
    </source>
</evidence>
<name>A0AAN7T3T7_9EURO</name>
<reference evidence="3 4" key="1">
    <citation type="submission" date="2023-08" db="EMBL/GenBank/DDBJ databases">
        <title>Black Yeasts Isolated from many extreme environments.</title>
        <authorList>
            <person name="Coleine C."/>
            <person name="Stajich J.E."/>
            <person name="Selbmann L."/>
        </authorList>
    </citation>
    <scope>NUCLEOTIDE SEQUENCE [LARGE SCALE GENOMIC DNA]</scope>
    <source>
        <strain evidence="3 4">CCFEE 5910</strain>
    </source>
</reference>
<evidence type="ECO:0000313" key="3">
    <source>
        <dbReference type="EMBL" id="KAK5088023.1"/>
    </source>
</evidence>
<keyword evidence="2" id="KW-0732">Signal</keyword>